<feature type="transmembrane region" description="Helical" evidence="8">
    <location>
        <begin position="151"/>
        <end position="173"/>
    </location>
</feature>
<evidence type="ECO:0000256" key="4">
    <source>
        <dbReference type="ARBA" id="ARBA00022692"/>
    </source>
</evidence>
<feature type="transmembrane region" description="Helical" evidence="8">
    <location>
        <begin position="631"/>
        <end position="657"/>
    </location>
</feature>
<evidence type="ECO:0000256" key="5">
    <source>
        <dbReference type="ARBA" id="ARBA00022989"/>
    </source>
</evidence>
<dbReference type="OMA" id="EDRKGHW"/>
<organism evidence="9 10">
    <name type="scientific">Phaseolus vulgaris</name>
    <name type="common">Kidney bean</name>
    <name type="synonym">French bean</name>
    <dbReference type="NCBI Taxonomy" id="3885"/>
    <lineage>
        <taxon>Eukaryota</taxon>
        <taxon>Viridiplantae</taxon>
        <taxon>Streptophyta</taxon>
        <taxon>Embryophyta</taxon>
        <taxon>Tracheophyta</taxon>
        <taxon>Spermatophyta</taxon>
        <taxon>Magnoliopsida</taxon>
        <taxon>eudicotyledons</taxon>
        <taxon>Gunneridae</taxon>
        <taxon>Pentapetalae</taxon>
        <taxon>rosids</taxon>
        <taxon>fabids</taxon>
        <taxon>Fabales</taxon>
        <taxon>Fabaceae</taxon>
        <taxon>Papilionoideae</taxon>
        <taxon>50 kb inversion clade</taxon>
        <taxon>NPAAA clade</taxon>
        <taxon>indigoferoid/millettioid clade</taxon>
        <taxon>Phaseoleae</taxon>
        <taxon>Phaseolus</taxon>
    </lineage>
</organism>
<feature type="region of interest" description="Disordered" evidence="7">
    <location>
        <begin position="1"/>
        <end position="20"/>
    </location>
</feature>
<feature type="transmembrane region" description="Helical" evidence="8">
    <location>
        <begin position="556"/>
        <end position="577"/>
    </location>
</feature>
<evidence type="ECO:0000256" key="7">
    <source>
        <dbReference type="SAM" id="MobiDB-lite"/>
    </source>
</evidence>
<dbReference type="SMR" id="V7BPH8"/>
<feature type="transmembrane region" description="Helical" evidence="8">
    <location>
        <begin position="597"/>
        <end position="619"/>
    </location>
</feature>
<dbReference type="AlphaFoldDB" id="V7BPH8"/>
<feature type="transmembrane region" description="Helical" evidence="8">
    <location>
        <begin position="383"/>
        <end position="405"/>
    </location>
</feature>
<dbReference type="GO" id="GO:0035673">
    <property type="term" value="F:oligopeptide transmembrane transporter activity"/>
    <property type="evidence" value="ECO:0007669"/>
    <property type="project" value="InterPro"/>
</dbReference>
<evidence type="ECO:0000256" key="8">
    <source>
        <dbReference type="SAM" id="Phobius"/>
    </source>
</evidence>
<feature type="transmembrane region" description="Helical" evidence="8">
    <location>
        <begin position="450"/>
        <end position="478"/>
    </location>
</feature>
<feature type="transmembrane region" description="Helical" evidence="8">
    <location>
        <begin position="313"/>
        <end position="333"/>
    </location>
</feature>
<keyword evidence="10" id="KW-1185">Reference proteome</keyword>
<dbReference type="EMBL" id="CM002293">
    <property type="protein sequence ID" value="ESW18938.1"/>
    <property type="molecule type" value="Genomic_DNA"/>
</dbReference>
<comment type="subcellular location">
    <subcellularLocation>
        <location evidence="1">Membrane</location>
        <topology evidence="1">Multi-pass membrane protein</topology>
    </subcellularLocation>
</comment>
<dbReference type="InterPro" id="IPR004813">
    <property type="entry name" value="OPT"/>
</dbReference>
<keyword evidence="3" id="KW-0813">Transport</keyword>
<evidence type="ECO:0000256" key="1">
    <source>
        <dbReference type="ARBA" id="ARBA00004141"/>
    </source>
</evidence>
<feature type="transmembrane region" description="Helical" evidence="8">
    <location>
        <begin position="410"/>
        <end position="430"/>
    </location>
</feature>
<dbReference type="eggNOG" id="ENOG502QQ2H">
    <property type="taxonomic scope" value="Eukaryota"/>
</dbReference>
<evidence type="ECO:0008006" key="11">
    <source>
        <dbReference type="Google" id="ProtNLM"/>
    </source>
</evidence>
<reference evidence="10" key="1">
    <citation type="journal article" date="2014" name="Nat. Genet.">
        <title>A reference genome for common bean and genome-wide analysis of dual domestications.</title>
        <authorList>
            <person name="Schmutz J."/>
            <person name="McClean P.E."/>
            <person name="Mamidi S."/>
            <person name="Wu G.A."/>
            <person name="Cannon S.B."/>
            <person name="Grimwood J."/>
            <person name="Jenkins J."/>
            <person name="Shu S."/>
            <person name="Song Q."/>
            <person name="Chavarro C."/>
            <person name="Torres-Torres M."/>
            <person name="Geffroy V."/>
            <person name="Moghaddam S.M."/>
            <person name="Gao D."/>
            <person name="Abernathy B."/>
            <person name="Barry K."/>
            <person name="Blair M."/>
            <person name="Brick M.A."/>
            <person name="Chovatia M."/>
            <person name="Gepts P."/>
            <person name="Goodstein D.M."/>
            <person name="Gonzales M."/>
            <person name="Hellsten U."/>
            <person name="Hyten D.L."/>
            <person name="Jia G."/>
            <person name="Kelly J.D."/>
            <person name="Kudrna D."/>
            <person name="Lee R."/>
            <person name="Richard M.M."/>
            <person name="Miklas P.N."/>
            <person name="Osorno J.M."/>
            <person name="Rodrigues J."/>
            <person name="Thareau V."/>
            <person name="Urrea C.A."/>
            <person name="Wang M."/>
            <person name="Yu Y."/>
            <person name="Zhang M."/>
            <person name="Wing R.A."/>
            <person name="Cregan P.B."/>
            <person name="Rokhsar D.S."/>
            <person name="Jackson S.A."/>
        </authorList>
    </citation>
    <scope>NUCLEOTIDE SEQUENCE [LARGE SCALE GENOMIC DNA]</scope>
    <source>
        <strain evidence="10">cv. G19833</strain>
    </source>
</reference>
<sequence>MVSERSELEKGGEEEEVEETSVEKAFEGKVVPRWEKQITLRAMVVSLVLAVLFTFIVMKLNLTTGIIPSLNISAGLLGFFFVKIWTSLLTKMGMLVQPFTRQENTVIQTCVVASSGIAFSGGFGSYIFAMSSEIANQSPEANGPLDIKNPTLGWMIAFVSVVSFLGLFSVVPLRKIMIVDFKLIYPSGTATAHLINSFHTTEGAKLAKKQVSVLGKFFSFSFLWGFFQWFYTASDDCGFNSFPTFGLEAYRNKFFFDFSTTYVGVGMICPYIINISLLVGGILSWGIMWPIINARKGDWYSADLKSSSLHGLQGYKVFIAIAMILGDGLYNFVKVLGRTLIGLYNEFFKKKTEASSNDPDSSSSDSYDDRCRTDMFLRDQIPAWFAITGYVVIAIISIIVVPIIFHQLKWYYIVVIYVIAPVLAFCNAYGCGLTDWSLASTYGKLAIFTIGTWAGASHGGVIAGLAACGVMMNIVSTASDLMQDFKTGYMTMASPRSMFVSQVFGTIMGCIISPCVFWLFYKAFGNLGVAGSPYPAPYALVYRNMAILGVDGLSALPQYCLIFCYVFFGVAIVINLIRDLVGKKWARFIPVPMAMAVPFYIGSYFAIDMCVGSLILFIWRKLDKVGADTFGSAVASGLICGDGIWTLPSSFLALAGVKPPICMKFLSRAENTKVDGYLES</sequence>
<evidence type="ECO:0000256" key="2">
    <source>
        <dbReference type="ARBA" id="ARBA00010276"/>
    </source>
</evidence>
<dbReference type="InterPro" id="IPR045035">
    <property type="entry name" value="YSL-like"/>
</dbReference>
<name>V7BPH8_PHAVU</name>
<proteinExistence type="inferred from homology"/>
<evidence type="ECO:0000256" key="3">
    <source>
        <dbReference type="ARBA" id="ARBA00022448"/>
    </source>
</evidence>
<keyword evidence="5 8" id="KW-1133">Transmembrane helix</keyword>
<comment type="similarity">
    <text evidence="2">Belongs to the YSL (TC 2.A.67.2) family.</text>
</comment>
<dbReference type="Gramene" id="ESW18938">
    <property type="protein sequence ID" value="ESW18938"/>
    <property type="gene ID" value="PHAVU_006G083800g"/>
</dbReference>
<dbReference type="NCBIfam" id="TIGR00728">
    <property type="entry name" value="OPT_sfam"/>
    <property type="match status" value="1"/>
</dbReference>
<feature type="transmembrane region" description="Helical" evidence="8">
    <location>
        <begin position="106"/>
        <end position="131"/>
    </location>
</feature>
<feature type="transmembrane region" description="Helical" evidence="8">
    <location>
        <begin position="213"/>
        <end position="231"/>
    </location>
</feature>
<dbReference type="GO" id="GO:0016020">
    <property type="term" value="C:membrane"/>
    <property type="evidence" value="ECO:0007669"/>
    <property type="project" value="UniProtKB-SubCell"/>
</dbReference>
<evidence type="ECO:0000256" key="6">
    <source>
        <dbReference type="ARBA" id="ARBA00023136"/>
    </source>
</evidence>
<evidence type="ECO:0000313" key="10">
    <source>
        <dbReference type="Proteomes" id="UP000000226"/>
    </source>
</evidence>
<dbReference type="Proteomes" id="UP000000226">
    <property type="component" value="Chromosome 6"/>
</dbReference>
<dbReference type="OrthoDB" id="627262at2759"/>
<feature type="transmembrane region" description="Helical" evidence="8">
    <location>
        <begin position="499"/>
        <end position="521"/>
    </location>
</feature>
<feature type="compositionally biased region" description="Basic and acidic residues" evidence="7">
    <location>
        <begin position="1"/>
        <end position="11"/>
    </location>
</feature>
<dbReference type="PANTHER" id="PTHR31645">
    <property type="entry name" value="OLIGOPEPTIDE TRANSPORTER YGL114W-RELATED"/>
    <property type="match status" value="1"/>
</dbReference>
<accession>V7BPH8</accession>
<dbReference type="STRING" id="3885.V7BPH8"/>
<feature type="transmembrane region" description="Helical" evidence="8">
    <location>
        <begin position="271"/>
        <end position="292"/>
    </location>
</feature>
<dbReference type="Pfam" id="PF03169">
    <property type="entry name" value="OPT"/>
    <property type="match status" value="1"/>
</dbReference>
<dbReference type="PANTHER" id="PTHR31645:SF22">
    <property type="entry name" value="METAL-NICOTIANAMINE TRANSPORTER YSL7-RELATED"/>
    <property type="match status" value="1"/>
</dbReference>
<feature type="transmembrane region" description="Helical" evidence="8">
    <location>
        <begin position="66"/>
        <end position="85"/>
    </location>
</feature>
<feature type="transmembrane region" description="Helical" evidence="8">
    <location>
        <begin position="38"/>
        <end position="60"/>
    </location>
</feature>
<keyword evidence="4 8" id="KW-0812">Transmembrane</keyword>
<evidence type="ECO:0000313" key="9">
    <source>
        <dbReference type="EMBL" id="ESW18938.1"/>
    </source>
</evidence>
<protein>
    <recommendedName>
        <fullName evidence="11">Metal-nicotianamine transporter YSL7</fullName>
    </recommendedName>
</protein>
<keyword evidence="6 8" id="KW-0472">Membrane</keyword>
<gene>
    <name evidence="9" type="ORF">PHAVU_006G083800g</name>
</gene>